<dbReference type="Pfam" id="PF00753">
    <property type="entry name" value="Lactamase_B"/>
    <property type="match status" value="1"/>
</dbReference>
<sequence>MKGKERKVEVADELNLIKTNEVLPITVPTPFAVGPVNCFVIRGEALTLVDTGPRTPEAKEALVTQLQNYNLTLEDIDQVVLTHHHPDHIGFVGMLMDQGKRVLGHWKNDRWLQMSDSFLKEHETFMTSIYREAGVSEQYYNHVQDTRGYLAFTDRAKCDVHLAEGDEIPGCPGWFVMETPGHAQSHISLLHEQSRTLIAGDHLIKKISSNPLLEPPYIKGTERPKPLLQQRHSYQKTLDAHLSYVYTGHGEPILNPDELIKERFLKQEERSDKVASFLKNEQLTAFQVCQKLFPGIYKKQVGLTMSETIGHLDYLESENMVNKMKSEEKMLYTYRT</sequence>
<evidence type="ECO:0000313" key="2">
    <source>
        <dbReference type="EMBL" id="KMM37925.1"/>
    </source>
</evidence>
<feature type="domain" description="Metallo-beta-lactamase" evidence="1">
    <location>
        <begin position="35"/>
        <end position="249"/>
    </location>
</feature>
<dbReference type="Proteomes" id="UP000035996">
    <property type="component" value="Unassembled WGS sequence"/>
</dbReference>
<dbReference type="InterPro" id="IPR036388">
    <property type="entry name" value="WH-like_DNA-bd_sf"/>
</dbReference>
<dbReference type="PANTHER" id="PTHR23131:SF4">
    <property type="entry name" value="METALLO-BETA-LACTAMASE SUPERFAMILY POTEIN"/>
    <property type="match status" value="1"/>
</dbReference>
<proteinExistence type="predicted"/>
<dbReference type="EMBL" id="LELK01000001">
    <property type="protein sequence ID" value="KMM37925.1"/>
    <property type="molecule type" value="Genomic_DNA"/>
</dbReference>
<protein>
    <recommendedName>
        <fullName evidence="1">Metallo-beta-lactamase domain-containing protein</fullName>
    </recommendedName>
</protein>
<comment type="caution">
    <text evidence="2">The sequence shown here is derived from an EMBL/GenBank/DDBJ whole genome shotgun (WGS) entry which is preliminary data.</text>
</comment>
<dbReference type="RefSeq" id="WP_048309009.1">
    <property type="nucleotide sequence ID" value="NZ_CP119526.1"/>
</dbReference>
<dbReference type="SMART" id="SM00849">
    <property type="entry name" value="Lactamase_B"/>
    <property type="match status" value="1"/>
</dbReference>
<evidence type="ECO:0000313" key="3">
    <source>
        <dbReference type="Proteomes" id="UP000035996"/>
    </source>
</evidence>
<dbReference type="InterPro" id="IPR036866">
    <property type="entry name" value="RibonucZ/Hydroxyglut_hydro"/>
</dbReference>
<dbReference type="PANTHER" id="PTHR23131">
    <property type="entry name" value="ENDORIBONUCLEASE LACTB2"/>
    <property type="match status" value="1"/>
</dbReference>
<name>A0A0J6CXL7_9BACL</name>
<evidence type="ECO:0000259" key="1">
    <source>
        <dbReference type="SMART" id="SM00849"/>
    </source>
</evidence>
<keyword evidence="3" id="KW-1185">Reference proteome</keyword>
<dbReference type="InterPro" id="IPR001279">
    <property type="entry name" value="Metallo-B-lactamas"/>
</dbReference>
<dbReference type="PATRIC" id="fig|157733.3.peg.2382"/>
<dbReference type="InterPro" id="IPR050662">
    <property type="entry name" value="Sec-metab_biosynth-thioest"/>
</dbReference>
<dbReference type="AlphaFoldDB" id="A0A0J6CXL7"/>
<gene>
    <name evidence="2" type="ORF">AB986_00895</name>
</gene>
<dbReference type="SUPFAM" id="SSF56281">
    <property type="entry name" value="Metallo-hydrolase/oxidoreductase"/>
    <property type="match status" value="1"/>
</dbReference>
<reference evidence="2" key="1">
    <citation type="submission" date="2015-06" db="EMBL/GenBank/DDBJ databases">
        <authorList>
            <person name="Liu B."/>
            <person name="Wang J."/>
            <person name="Zhu Y."/>
            <person name="Liu G."/>
            <person name="Chen Q."/>
            <person name="Zheng C."/>
            <person name="Che J."/>
            <person name="Ge C."/>
            <person name="Shi H."/>
            <person name="Pan Z."/>
            <person name="Liu X."/>
        </authorList>
    </citation>
    <scope>NUCLEOTIDE SEQUENCE [LARGE SCALE GENOMIC DNA]</scope>
    <source>
        <strain evidence="2">DSM 16346</strain>
    </source>
</reference>
<dbReference type="STRING" id="157733.AB986_00895"/>
<dbReference type="Gene3D" id="3.60.15.10">
    <property type="entry name" value="Ribonuclease Z/Hydroxyacylglutathione hydrolase-like"/>
    <property type="match status" value="1"/>
</dbReference>
<dbReference type="OrthoDB" id="2971563at2"/>
<dbReference type="Gene3D" id="1.10.10.10">
    <property type="entry name" value="Winged helix-like DNA-binding domain superfamily/Winged helix DNA-binding domain"/>
    <property type="match status" value="1"/>
</dbReference>
<organism evidence="2 3">
    <name type="scientific">Guptibacillus hwajinpoensis</name>
    <dbReference type="NCBI Taxonomy" id="208199"/>
    <lineage>
        <taxon>Bacteria</taxon>
        <taxon>Bacillati</taxon>
        <taxon>Bacillota</taxon>
        <taxon>Bacilli</taxon>
        <taxon>Bacillales</taxon>
        <taxon>Guptibacillaceae</taxon>
        <taxon>Guptibacillus</taxon>
    </lineage>
</organism>
<accession>A0A0J6CXL7</accession>